<reference evidence="1" key="1">
    <citation type="submission" date="2020-04" db="EMBL/GenBank/DDBJ databases">
        <authorList>
            <person name="Alioto T."/>
            <person name="Alioto T."/>
            <person name="Gomez Garrido J."/>
        </authorList>
    </citation>
    <scope>NUCLEOTIDE SEQUENCE</scope>
    <source>
        <strain evidence="1">A484AB</strain>
    </source>
</reference>
<organism evidence="1 2">
    <name type="scientific">Paramuricea clavata</name>
    <name type="common">Red gorgonian</name>
    <name type="synonym">Violescent sea-whip</name>
    <dbReference type="NCBI Taxonomy" id="317549"/>
    <lineage>
        <taxon>Eukaryota</taxon>
        <taxon>Metazoa</taxon>
        <taxon>Cnidaria</taxon>
        <taxon>Anthozoa</taxon>
        <taxon>Octocorallia</taxon>
        <taxon>Malacalcyonacea</taxon>
        <taxon>Plexauridae</taxon>
        <taxon>Paramuricea</taxon>
    </lineage>
</organism>
<evidence type="ECO:0000313" key="2">
    <source>
        <dbReference type="Proteomes" id="UP001152795"/>
    </source>
</evidence>
<gene>
    <name evidence="1" type="ORF">PACLA_8A031680</name>
</gene>
<dbReference type="EMBL" id="CACRXK020009256">
    <property type="protein sequence ID" value="CAB4016787.1"/>
    <property type="molecule type" value="Genomic_DNA"/>
</dbReference>
<keyword evidence="2" id="KW-1185">Reference proteome</keyword>
<dbReference type="AlphaFoldDB" id="A0A6S7IGN5"/>
<comment type="caution">
    <text evidence="1">The sequence shown here is derived from an EMBL/GenBank/DDBJ whole genome shotgun (WGS) entry which is preliminary data.</text>
</comment>
<proteinExistence type="predicted"/>
<dbReference type="OrthoDB" id="6148156at2759"/>
<dbReference type="Proteomes" id="UP001152795">
    <property type="component" value="Unassembled WGS sequence"/>
</dbReference>
<protein>
    <submittedName>
        <fullName evidence="1">Uncharacterized protein</fullName>
    </submittedName>
</protein>
<accession>A0A6S7IGN5</accession>
<sequence>MSLDVWRFVTCGKGVASEHRGNHLFEKDQLARFKYLPEDWWYYINQDGEGVAVDFPFMARPVLSWSPQKFTQKGGKLVKAARFPIEKVCLTIIRRACNTDSIS</sequence>
<name>A0A6S7IGN5_PARCT</name>
<evidence type="ECO:0000313" key="1">
    <source>
        <dbReference type="EMBL" id="CAB4016787.1"/>
    </source>
</evidence>